<evidence type="ECO:0000313" key="3">
    <source>
        <dbReference type="Proteomes" id="UP000823915"/>
    </source>
</evidence>
<organism evidence="2 3">
    <name type="scientific">Candidatus Acutalibacter pullistercoris</name>
    <dbReference type="NCBI Taxonomy" id="2838418"/>
    <lineage>
        <taxon>Bacteria</taxon>
        <taxon>Bacillati</taxon>
        <taxon>Bacillota</taxon>
        <taxon>Clostridia</taxon>
        <taxon>Eubacteriales</taxon>
        <taxon>Acutalibacteraceae</taxon>
        <taxon>Acutalibacter</taxon>
    </lineage>
</organism>
<evidence type="ECO:0000256" key="1">
    <source>
        <dbReference type="SAM" id="MobiDB-lite"/>
    </source>
</evidence>
<protein>
    <submittedName>
        <fullName evidence="2">Uncharacterized protein</fullName>
    </submittedName>
</protein>
<dbReference type="Proteomes" id="UP000823915">
    <property type="component" value="Unassembled WGS sequence"/>
</dbReference>
<evidence type="ECO:0000313" key="2">
    <source>
        <dbReference type="EMBL" id="HIY26965.1"/>
    </source>
</evidence>
<accession>A0A9D2C1P6</accession>
<feature type="compositionally biased region" description="Basic residues" evidence="1">
    <location>
        <begin position="15"/>
        <end position="28"/>
    </location>
</feature>
<reference evidence="2" key="2">
    <citation type="submission" date="2021-04" db="EMBL/GenBank/DDBJ databases">
        <authorList>
            <person name="Gilroy R."/>
        </authorList>
    </citation>
    <scope>NUCLEOTIDE SEQUENCE</scope>
    <source>
        <strain evidence="2">1282</strain>
    </source>
</reference>
<name>A0A9D2C1P6_9FIRM</name>
<feature type="region of interest" description="Disordered" evidence="1">
    <location>
        <begin position="1"/>
        <end position="60"/>
    </location>
</feature>
<reference evidence="2" key="1">
    <citation type="journal article" date="2021" name="PeerJ">
        <title>Extensive microbial diversity within the chicken gut microbiome revealed by metagenomics and culture.</title>
        <authorList>
            <person name="Gilroy R."/>
            <person name="Ravi A."/>
            <person name="Getino M."/>
            <person name="Pursley I."/>
            <person name="Horton D.L."/>
            <person name="Alikhan N.F."/>
            <person name="Baker D."/>
            <person name="Gharbi K."/>
            <person name="Hall N."/>
            <person name="Watson M."/>
            <person name="Adriaenssens E.M."/>
            <person name="Foster-Nyarko E."/>
            <person name="Jarju S."/>
            <person name="Secka A."/>
            <person name="Antonio M."/>
            <person name="Oren A."/>
            <person name="Chaudhuri R.R."/>
            <person name="La Ragione R."/>
            <person name="Hildebrand F."/>
            <person name="Pallen M.J."/>
        </authorList>
    </citation>
    <scope>NUCLEOTIDE SEQUENCE</scope>
    <source>
        <strain evidence="2">1282</strain>
    </source>
</reference>
<proteinExistence type="predicted"/>
<feature type="compositionally biased region" description="Basic and acidic residues" evidence="1">
    <location>
        <begin position="50"/>
        <end position="60"/>
    </location>
</feature>
<comment type="caution">
    <text evidence="2">The sequence shown here is derived from an EMBL/GenBank/DDBJ whole genome shotgun (WGS) entry which is preliminary data.</text>
</comment>
<sequence>MAEKKNAHNIWRQTGKCKKLRKNRKKGVDKKAAGWYDSQALERAGKKTAGGREAEKPRKA</sequence>
<dbReference type="EMBL" id="DXDU01000117">
    <property type="protein sequence ID" value="HIY26965.1"/>
    <property type="molecule type" value="Genomic_DNA"/>
</dbReference>
<dbReference type="AlphaFoldDB" id="A0A9D2C1P6"/>
<gene>
    <name evidence="2" type="ORF">H9838_07340</name>
</gene>